<evidence type="ECO:0000313" key="3">
    <source>
        <dbReference type="Proteomes" id="UP001458880"/>
    </source>
</evidence>
<dbReference type="Proteomes" id="UP001458880">
    <property type="component" value="Unassembled WGS sequence"/>
</dbReference>
<dbReference type="AlphaFoldDB" id="A0AAW1LYU2"/>
<name>A0AAW1LYU2_POPJA</name>
<dbReference type="EMBL" id="JASPKY010000080">
    <property type="protein sequence ID" value="KAK9738995.1"/>
    <property type="molecule type" value="Genomic_DNA"/>
</dbReference>
<keyword evidence="3" id="KW-1185">Reference proteome</keyword>
<protein>
    <submittedName>
        <fullName evidence="2">Uncharacterized protein</fullName>
    </submittedName>
</protein>
<evidence type="ECO:0000313" key="2">
    <source>
        <dbReference type="EMBL" id="KAK9738995.1"/>
    </source>
</evidence>
<accession>A0AAW1LYU2</accession>
<proteinExistence type="predicted"/>
<feature type="region of interest" description="Disordered" evidence="1">
    <location>
        <begin position="121"/>
        <end position="148"/>
    </location>
</feature>
<organism evidence="2 3">
    <name type="scientific">Popillia japonica</name>
    <name type="common">Japanese beetle</name>
    <dbReference type="NCBI Taxonomy" id="7064"/>
    <lineage>
        <taxon>Eukaryota</taxon>
        <taxon>Metazoa</taxon>
        <taxon>Ecdysozoa</taxon>
        <taxon>Arthropoda</taxon>
        <taxon>Hexapoda</taxon>
        <taxon>Insecta</taxon>
        <taxon>Pterygota</taxon>
        <taxon>Neoptera</taxon>
        <taxon>Endopterygota</taxon>
        <taxon>Coleoptera</taxon>
        <taxon>Polyphaga</taxon>
        <taxon>Scarabaeiformia</taxon>
        <taxon>Scarabaeidae</taxon>
        <taxon>Rutelinae</taxon>
        <taxon>Popillia</taxon>
    </lineage>
</organism>
<comment type="caution">
    <text evidence="2">The sequence shown here is derived from an EMBL/GenBank/DDBJ whole genome shotgun (WGS) entry which is preliminary data.</text>
</comment>
<sequence length="160" mass="18431">MEFKVGNKRLPVCKTTRKLAAKALPTINMPGFHGEAHIENSFFNEKKMWSRCTLVFVNLHIQHMKAKARVYNNPARKWVFGTVVAKTGHLHYDILIDGSIHRRHVDQLLLYPGVLPLERHHIPNSSTSPSTEGDDSKIEETATGETSYSKQQYITFYRRR</sequence>
<gene>
    <name evidence="2" type="ORF">QE152_g9388</name>
</gene>
<reference evidence="2 3" key="1">
    <citation type="journal article" date="2024" name="BMC Genomics">
        <title>De novo assembly and annotation of Popillia japonica's genome with initial clues to its potential as an invasive pest.</title>
        <authorList>
            <person name="Cucini C."/>
            <person name="Boschi S."/>
            <person name="Funari R."/>
            <person name="Cardaioli E."/>
            <person name="Iannotti N."/>
            <person name="Marturano G."/>
            <person name="Paoli F."/>
            <person name="Bruttini M."/>
            <person name="Carapelli A."/>
            <person name="Frati F."/>
            <person name="Nardi F."/>
        </authorList>
    </citation>
    <scope>NUCLEOTIDE SEQUENCE [LARGE SCALE GENOMIC DNA]</scope>
    <source>
        <strain evidence="2">DMR45628</strain>
    </source>
</reference>
<evidence type="ECO:0000256" key="1">
    <source>
        <dbReference type="SAM" id="MobiDB-lite"/>
    </source>
</evidence>